<evidence type="ECO:0000313" key="2">
    <source>
        <dbReference type="Proteomes" id="UP000182915"/>
    </source>
</evidence>
<organism evidence="1 2">
    <name type="scientific">Mycolicibacterium rutilum</name>
    <name type="common">Mycobacterium rutilum</name>
    <dbReference type="NCBI Taxonomy" id="370526"/>
    <lineage>
        <taxon>Bacteria</taxon>
        <taxon>Bacillati</taxon>
        <taxon>Actinomycetota</taxon>
        <taxon>Actinomycetes</taxon>
        <taxon>Mycobacteriales</taxon>
        <taxon>Mycobacteriaceae</taxon>
        <taxon>Mycolicibacterium</taxon>
    </lineage>
</organism>
<accession>A0A1H6JT92</accession>
<dbReference type="Proteomes" id="UP000182915">
    <property type="component" value="Chromosome I"/>
</dbReference>
<keyword evidence="2" id="KW-1185">Reference proteome</keyword>
<evidence type="ECO:0000313" key="1">
    <source>
        <dbReference type="EMBL" id="SEH65810.1"/>
    </source>
</evidence>
<reference evidence="2" key="1">
    <citation type="submission" date="2016-10" db="EMBL/GenBank/DDBJ databases">
        <authorList>
            <person name="Varghese N."/>
            <person name="Submissions S."/>
        </authorList>
    </citation>
    <scope>NUCLEOTIDE SEQUENCE [LARGE SCALE GENOMIC DNA]</scope>
    <source>
        <strain evidence="2">DSM 45405</strain>
    </source>
</reference>
<protein>
    <submittedName>
        <fullName evidence="1">Uncharacterized protein</fullName>
    </submittedName>
</protein>
<gene>
    <name evidence="1" type="ORF">SAMN04489835_2546</name>
</gene>
<dbReference type="AlphaFoldDB" id="A0A1H6JT92"/>
<name>A0A1H6JT92_MYCRU</name>
<sequence length="62" mass="6781">MDNSGQLDAAAGAADVEVLELELDSLDELDFSDDDDDDDELDSELLLLPFEELLPASRLSVR</sequence>
<proteinExistence type="predicted"/>
<dbReference type="EMBL" id="LT629971">
    <property type="protein sequence ID" value="SEH65810.1"/>
    <property type="molecule type" value="Genomic_DNA"/>
</dbReference>